<name>A0A0C3PL80_PISTI</name>
<gene>
    <name evidence="1" type="ORF">M404DRAFT_63375</name>
</gene>
<proteinExistence type="predicted"/>
<protein>
    <submittedName>
        <fullName evidence="1">Uncharacterized protein</fullName>
    </submittedName>
</protein>
<feature type="non-terminal residue" evidence="1">
    <location>
        <position position="1"/>
    </location>
</feature>
<sequence>FTFRHDLRDVVYFNVLSQDCVIVNSEETARLLADKRSTIHSEWSHLPIPTLIKIMHDVCLHGFGIGCMTPGVPYGDDCRVHKKPWHPSPRPDVVEIFHAA</sequence>
<feature type="non-terminal residue" evidence="1">
    <location>
        <position position="100"/>
    </location>
</feature>
<dbReference type="AlphaFoldDB" id="A0A0C3PL80"/>
<evidence type="ECO:0000313" key="1">
    <source>
        <dbReference type="EMBL" id="KIO09039.1"/>
    </source>
</evidence>
<reference evidence="1 2" key="1">
    <citation type="submission" date="2014-04" db="EMBL/GenBank/DDBJ databases">
        <authorList>
            <consortium name="DOE Joint Genome Institute"/>
            <person name="Kuo A."/>
            <person name="Kohler A."/>
            <person name="Costa M.D."/>
            <person name="Nagy L.G."/>
            <person name="Floudas D."/>
            <person name="Copeland A."/>
            <person name="Barry K.W."/>
            <person name="Cichocki N."/>
            <person name="Veneault-Fourrey C."/>
            <person name="LaButti K."/>
            <person name="Lindquist E.A."/>
            <person name="Lipzen A."/>
            <person name="Lundell T."/>
            <person name="Morin E."/>
            <person name="Murat C."/>
            <person name="Sun H."/>
            <person name="Tunlid A."/>
            <person name="Henrissat B."/>
            <person name="Grigoriev I.V."/>
            <person name="Hibbett D.S."/>
            <person name="Martin F."/>
            <person name="Nordberg H.P."/>
            <person name="Cantor M.N."/>
            <person name="Hua S.X."/>
        </authorList>
    </citation>
    <scope>NUCLEOTIDE SEQUENCE [LARGE SCALE GENOMIC DNA]</scope>
    <source>
        <strain evidence="1 2">Marx 270</strain>
    </source>
</reference>
<dbReference type="OrthoDB" id="2692099at2759"/>
<dbReference type="HOGENOM" id="CLU_2312877_0_0_1"/>
<organism evidence="1 2">
    <name type="scientific">Pisolithus tinctorius Marx 270</name>
    <dbReference type="NCBI Taxonomy" id="870435"/>
    <lineage>
        <taxon>Eukaryota</taxon>
        <taxon>Fungi</taxon>
        <taxon>Dikarya</taxon>
        <taxon>Basidiomycota</taxon>
        <taxon>Agaricomycotina</taxon>
        <taxon>Agaricomycetes</taxon>
        <taxon>Agaricomycetidae</taxon>
        <taxon>Boletales</taxon>
        <taxon>Sclerodermatineae</taxon>
        <taxon>Pisolithaceae</taxon>
        <taxon>Pisolithus</taxon>
    </lineage>
</organism>
<reference evidence="2" key="2">
    <citation type="submission" date="2015-01" db="EMBL/GenBank/DDBJ databases">
        <title>Evolutionary Origins and Diversification of the Mycorrhizal Mutualists.</title>
        <authorList>
            <consortium name="DOE Joint Genome Institute"/>
            <consortium name="Mycorrhizal Genomics Consortium"/>
            <person name="Kohler A."/>
            <person name="Kuo A."/>
            <person name="Nagy L.G."/>
            <person name="Floudas D."/>
            <person name="Copeland A."/>
            <person name="Barry K.W."/>
            <person name="Cichocki N."/>
            <person name="Veneault-Fourrey C."/>
            <person name="LaButti K."/>
            <person name="Lindquist E.A."/>
            <person name="Lipzen A."/>
            <person name="Lundell T."/>
            <person name="Morin E."/>
            <person name="Murat C."/>
            <person name="Riley R."/>
            <person name="Ohm R."/>
            <person name="Sun H."/>
            <person name="Tunlid A."/>
            <person name="Henrissat B."/>
            <person name="Grigoriev I.V."/>
            <person name="Hibbett D.S."/>
            <person name="Martin F."/>
        </authorList>
    </citation>
    <scope>NUCLEOTIDE SEQUENCE [LARGE SCALE GENOMIC DNA]</scope>
    <source>
        <strain evidence="2">Marx 270</strain>
    </source>
</reference>
<dbReference type="Proteomes" id="UP000054217">
    <property type="component" value="Unassembled WGS sequence"/>
</dbReference>
<keyword evidence="2" id="KW-1185">Reference proteome</keyword>
<dbReference type="InParanoid" id="A0A0C3PL80"/>
<dbReference type="EMBL" id="KN831955">
    <property type="protein sequence ID" value="KIO09039.1"/>
    <property type="molecule type" value="Genomic_DNA"/>
</dbReference>
<accession>A0A0C3PL80</accession>
<evidence type="ECO:0000313" key="2">
    <source>
        <dbReference type="Proteomes" id="UP000054217"/>
    </source>
</evidence>